<name>A0A426ZNE6_ENSVE</name>
<dbReference type="AlphaFoldDB" id="A0A426ZNE6"/>
<evidence type="ECO:0000313" key="2">
    <source>
        <dbReference type="Proteomes" id="UP000287651"/>
    </source>
</evidence>
<dbReference type="Proteomes" id="UP000287651">
    <property type="component" value="Unassembled WGS sequence"/>
</dbReference>
<comment type="caution">
    <text evidence="1">The sequence shown here is derived from an EMBL/GenBank/DDBJ whole genome shotgun (WGS) entry which is preliminary data.</text>
</comment>
<dbReference type="EMBL" id="AMZH03005793">
    <property type="protein sequence ID" value="RRT65498.1"/>
    <property type="molecule type" value="Genomic_DNA"/>
</dbReference>
<reference evidence="1 2" key="1">
    <citation type="journal article" date="2014" name="Agronomy (Basel)">
        <title>A Draft Genome Sequence for Ensete ventricosum, the Drought-Tolerant Tree Against Hunger.</title>
        <authorList>
            <person name="Harrison J."/>
            <person name="Moore K.A."/>
            <person name="Paszkiewicz K."/>
            <person name="Jones T."/>
            <person name="Grant M."/>
            <person name="Ambacheew D."/>
            <person name="Muzemil S."/>
            <person name="Studholme D.J."/>
        </authorList>
    </citation>
    <scope>NUCLEOTIDE SEQUENCE [LARGE SCALE GENOMIC DNA]</scope>
</reference>
<protein>
    <submittedName>
        <fullName evidence="1">Uncharacterized protein</fullName>
    </submittedName>
</protein>
<sequence>MLARPGCKKKSADDERDLQYWVDASDDIDVGAVKRHGIEEVMITTHVGVNSVVDEVMGVILHDLRGTS</sequence>
<gene>
    <name evidence="1" type="ORF">B296_00023910</name>
</gene>
<accession>A0A426ZNE6</accession>
<organism evidence="1 2">
    <name type="scientific">Ensete ventricosum</name>
    <name type="common">Abyssinian banana</name>
    <name type="synonym">Musa ensete</name>
    <dbReference type="NCBI Taxonomy" id="4639"/>
    <lineage>
        <taxon>Eukaryota</taxon>
        <taxon>Viridiplantae</taxon>
        <taxon>Streptophyta</taxon>
        <taxon>Embryophyta</taxon>
        <taxon>Tracheophyta</taxon>
        <taxon>Spermatophyta</taxon>
        <taxon>Magnoliopsida</taxon>
        <taxon>Liliopsida</taxon>
        <taxon>Zingiberales</taxon>
        <taxon>Musaceae</taxon>
        <taxon>Ensete</taxon>
    </lineage>
</organism>
<proteinExistence type="predicted"/>
<evidence type="ECO:0000313" key="1">
    <source>
        <dbReference type="EMBL" id="RRT65498.1"/>
    </source>
</evidence>